<dbReference type="GO" id="GO:0043571">
    <property type="term" value="P:maintenance of CRISPR repeat elements"/>
    <property type="evidence" value="ECO:0007669"/>
    <property type="project" value="UniProtKB-UniRule"/>
</dbReference>
<organism evidence="11 12">
    <name type="scientific">Termititenax aidoneus</name>
    <dbReference type="NCBI Taxonomy" id="2218524"/>
    <lineage>
        <taxon>Bacteria</taxon>
        <taxon>Bacillati</taxon>
        <taxon>Candidatus Margulisiibacteriota</taxon>
        <taxon>Candidatus Termititenacia</taxon>
        <taxon>Candidatus Termititenacales</taxon>
        <taxon>Candidatus Termititenacaceae</taxon>
        <taxon>Candidatus Termititenax</taxon>
    </lineage>
</organism>
<evidence type="ECO:0000256" key="10">
    <source>
        <dbReference type="HAMAP-Rule" id="MF_01470"/>
    </source>
</evidence>
<feature type="binding site" evidence="10">
    <location>
        <position position="234"/>
    </location>
    <ligand>
        <name>Mn(2+)</name>
        <dbReference type="ChEBI" id="CHEBI:29035"/>
    </ligand>
</feature>
<evidence type="ECO:0000256" key="7">
    <source>
        <dbReference type="ARBA" id="ARBA00023125"/>
    </source>
</evidence>
<keyword evidence="3 10" id="KW-0255">Endonuclease</keyword>
<dbReference type="AlphaFoldDB" id="A0A388T902"/>
<evidence type="ECO:0000256" key="3">
    <source>
        <dbReference type="ARBA" id="ARBA00022759"/>
    </source>
</evidence>
<keyword evidence="5 10" id="KW-0460">Magnesium</keyword>
<dbReference type="HAMAP" id="MF_01470">
    <property type="entry name" value="Cas1"/>
    <property type="match status" value="1"/>
</dbReference>
<name>A0A388T902_TERA1</name>
<dbReference type="InterPro" id="IPR042211">
    <property type="entry name" value="CRISPR-assoc_Cas1_N"/>
</dbReference>
<dbReference type="PANTHER" id="PTHR34353:SF2">
    <property type="entry name" value="CRISPR-ASSOCIATED ENDONUCLEASE CAS1 1"/>
    <property type="match status" value="1"/>
</dbReference>
<dbReference type="GO" id="GO:0046872">
    <property type="term" value="F:metal ion binding"/>
    <property type="evidence" value="ECO:0007669"/>
    <property type="project" value="UniProtKB-UniRule"/>
</dbReference>
<dbReference type="EMBL" id="BGZN01000004">
    <property type="protein sequence ID" value="GBR73004.1"/>
    <property type="molecule type" value="Genomic_DNA"/>
</dbReference>
<evidence type="ECO:0000256" key="2">
    <source>
        <dbReference type="ARBA" id="ARBA00022723"/>
    </source>
</evidence>
<keyword evidence="8 10" id="KW-0464">Manganese</keyword>
<dbReference type="Proteomes" id="UP000269352">
    <property type="component" value="Unassembled WGS sequence"/>
</dbReference>
<evidence type="ECO:0000256" key="5">
    <source>
        <dbReference type="ARBA" id="ARBA00022842"/>
    </source>
</evidence>
<proteinExistence type="inferred from homology"/>
<accession>A0A388T902</accession>
<keyword evidence="6 10" id="KW-0051">Antiviral defense</keyword>
<dbReference type="InterPro" id="IPR019856">
    <property type="entry name" value="CRISPR-assoc_Cas1_DVULG"/>
</dbReference>
<keyword evidence="1 10" id="KW-0540">Nuclease</keyword>
<evidence type="ECO:0000256" key="8">
    <source>
        <dbReference type="ARBA" id="ARBA00023211"/>
    </source>
</evidence>
<evidence type="ECO:0000256" key="4">
    <source>
        <dbReference type="ARBA" id="ARBA00022801"/>
    </source>
</evidence>
<keyword evidence="4 10" id="KW-0378">Hydrolase</keyword>
<keyword evidence="12" id="KW-1185">Reference proteome</keyword>
<keyword evidence="2 10" id="KW-0479">Metal-binding</keyword>
<evidence type="ECO:0000313" key="11">
    <source>
        <dbReference type="EMBL" id="GBR73004.1"/>
    </source>
</evidence>
<comment type="function">
    <text evidence="10">CRISPR (clustered regularly interspaced short palindromic repeat), is an adaptive immune system that provides protection against mobile genetic elements (viruses, transposable elements and conjugative plasmids). CRISPR clusters contain spacers, sequences complementary to antecedent mobile elements, and target invading nucleic acids. CRISPR clusters are transcribed and processed into CRISPR RNA (crRNA). Acts as a dsDNA endonuclease. Involved in the integration of spacer DNA into the CRISPR cassette.</text>
</comment>
<comment type="similarity">
    <text evidence="10">Belongs to the CRISPR-associated endonuclease Cas1 family.</text>
</comment>
<feature type="binding site" evidence="10">
    <location>
        <position position="249"/>
    </location>
    <ligand>
        <name>Mn(2+)</name>
        <dbReference type="ChEBI" id="CHEBI:29035"/>
    </ligand>
</feature>
<dbReference type="Pfam" id="PF01867">
    <property type="entry name" value="Cas_Cas1"/>
    <property type="match status" value="1"/>
</dbReference>
<comment type="cofactor">
    <cofactor evidence="10">
        <name>Mg(2+)</name>
        <dbReference type="ChEBI" id="CHEBI:18420"/>
    </cofactor>
    <cofactor evidence="10">
        <name>Mn(2+)</name>
        <dbReference type="ChEBI" id="CHEBI:29035"/>
    </cofactor>
</comment>
<evidence type="ECO:0000256" key="6">
    <source>
        <dbReference type="ARBA" id="ARBA00023118"/>
    </source>
</evidence>
<dbReference type="CDD" id="cd09721">
    <property type="entry name" value="Cas1_I-C"/>
    <property type="match status" value="1"/>
</dbReference>
<protein>
    <recommendedName>
        <fullName evidence="10">CRISPR-associated endonuclease Cas1</fullName>
        <ecNumber evidence="10">3.1.-.-</ecNumber>
    </recommendedName>
</protein>
<dbReference type="InterPro" id="IPR002729">
    <property type="entry name" value="CRISPR-assoc_Cas1"/>
</dbReference>
<keyword evidence="7 10" id="KW-0238">DNA-binding</keyword>
<feature type="binding site" evidence="10">
    <location>
        <position position="166"/>
    </location>
    <ligand>
        <name>Mn(2+)</name>
        <dbReference type="ChEBI" id="CHEBI:29035"/>
    </ligand>
</feature>
<dbReference type="Gene3D" id="3.100.10.20">
    <property type="entry name" value="CRISPR-associated endonuclease Cas1, N-terminal domain"/>
    <property type="match status" value="1"/>
</dbReference>
<dbReference type="GO" id="GO:0004520">
    <property type="term" value="F:DNA endonuclease activity"/>
    <property type="evidence" value="ECO:0007669"/>
    <property type="project" value="InterPro"/>
</dbReference>
<dbReference type="NCBIfam" id="TIGR00287">
    <property type="entry name" value="cas1"/>
    <property type="match status" value="1"/>
</dbReference>
<dbReference type="EC" id="3.1.-.-" evidence="10"/>
<dbReference type="GO" id="GO:0003677">
    <property type="term" value="F:DNA binding"/>
    <property type="evidence" value="ECO:0007669"/>
    <property type="project" value="UniProtKB-KW"/>
</dbReference>
<dbReference type="Gene3D" id="1.20.120.920">
    <property type="entry name" value="CRISPR-associated endonuclease Cas1, C-terminal domain"/>
    <property type="match status" value="1"/>
</dbReference>
<reference evidence="11 12" key="1">
    <citation type="journal article" date="2019" name="ISME J.">
        <title>Genome analyses of uncultured TG2/ZB3 bacteria in 'Margulisbacteria' specifically attached to ectosymbiotic spirochetes of protists in the termite gut.</title>
        <authorList>
            <person name="Utami Y.D."/>
            <person name="Kuwahara H."/>
            <person name="Igai K."/>
            <person name="Murakami T."/>
            <person name="Sugaya K."/>
            <person name="Morikawa T."/>
            <person name="Nagura Y."/>
            <person name="Yuki M."/>
            <person name="Deevong P."/>
            <person name="Inoue T."/>
            <person name="Kihara K."/>
            <person name="Lo N."/>
            <person name="Yamada A."/>
            <person name="Ohkuma M."/>
            <person name="Hongoh Y."/>
        </authorList>
    </citation>
    <scope>NUCLEOTIDE SEQUENCE [LARGE SCALE GENOMIC DNA]</scope>
    <source>
        <strain evidence="11">NkOx7-01</strain>
    </source>
</reference>
<dbReference type="InterPro" id="IPR050646">
    <property type="entry name" value="Cas1"/>
</dbReference>
<comment type="subunit">
    <text evidence="9 10">Homodimer, forms a heterotetramer with a Cas2 homodimer.</text>
</comment>
<evidence type="ECO:0000313" key="12">
    <source>
        <dbReference type="Proteomes" id="UP000269352"/>
    </source>
</evidence>
<dbReference type="PANTHER" id="PTHR34353">
    <property type="entry name" value="CRISPR-ASSOCIATED ENDONUCLEASE CAS1 1"/>
    <property type="match status" value="1"/>
</dbReference>
<gene>
    <name evidence="10 11" type="primary">cas1</name>
    <name evidence="11" type="ORF">NO1_0459</name>
</gene>
<dbReference type="NCBIfam" id="TIGR03640">
    <property type="entry name" value="cas1_DVULG"/>
    <property type="match status" value="1"/>
</dbReference>
<sequence length="343" mass="38679">MRKLLNTLYVSTQGTYLHREGETVLVEKDKQKLLQLPIHTIGGIVCFGNVSCSPFLLGLCAERNIAISFLTEYGRFLAEVRGPVSGNVLLRRQQYRLADDPSASKAIAANVIRGKLANGRVVINRVIRDHGNKVDNAALQNAVKSIERTLLAIPEAQDVNEVRGFEGIAAAEYFNVFNHLILNQKQDFIFTERNRRPPLDEVNALLSYVYTLLAHDVRSALETVGLDPQVGFLHRDRSGRPGLALDIMEEFRPVLADRLVLSLINRGQVNRKNFTKAASGAVTMDEVARKTVLVEYQNRKQDEVYHPYIEETVKIGLLFFVQANLLARHIRGDIDGYPPFFWR</sequence>
<evidence type="ECO:0000256" key="1">
    <source>
        <dbReference type="ARBA" id="ARBA00022722"/>
    </source>
</evidence>
<dbReference type="GO" id="GO:0016787">
    <property type="term" value="F:hydrolase activity"/>
    <property type="evidence" value="ECO:0007669"/>
    <property type="project" value="UniProtKB-KW"/>
</dbReference>
<dbReference type="GO" id="GO:0051607">
    <property type="term" value="P:defense response to virus"/>
    <property type="evidence" value="ECO:0007669"/>
    <property type="project" value="UniProtKB-UniRule"/>
</dbReference>
<evidence type="ECO:0000256" key="9">
    <source>
        <dbReference type="ARBA" id="ARBA00038592"/>
    </source>
</evidence>
<dbReference type="InterPro" id="IPR042206">
    <property type="entry name" value="CRISPR-assoc_Cas1_C"/>
</dbReference>
<comment type="caution">
    <text evidence="11">The sequence shown here is derived from an EMBL/GenBank/DDBJ whole genome shotgun (WGS) entry which is preliminary data.</text>
</comment>